<dbReference type="PROSITE" id="PS00687">
    <property type="entry name" value="ALDEHYDE_DEHYDR_GLU"/>
    <property type="match status" value="1"/>
</dbReference>
<keyword evidence="2 4" id="KW-0560">Oxidoreductase</keyword>
<dbReference type="Proteomes" id="UP000185434">
    <property type="component" value="Chromosome"/>
</dbReference>
<evidence type="ECO:0000256" key="2">
    <source>
        <dbReference type="ARBA" id="ARBA00023002"/>
    </source>
</evidence>
<evidence type="ECO:0000256" key="4">
    <source>
        <dbReference type="RuleBase" id="RU003345"/>
    </source>
</evidence>
<sequence>MDPRELIDKAPKGLFIDGEFVDAEGGETFEVFDPADGSVLTEVAAGSEADARRALDSICAAQDSWAATAPRERSEILRRAFELLGERSEELALLQTLELGRALKDSAAEVGYGAEFFRWFAEEAVRPRGEYRVSPDGSSRILVAEQPVGPCLAITPWNFPLAMGARKIAPALAAGCTMLVKPASKTPLTMLYLAQVLKEAGLPDGVLAVVPAKKASNVSALLDDARVRKFTFTGSTSVGQQLAAKAAGHSMKVSLELGGNAPYIVAEDADLDTAAQAVAVAKMRGAGQVCIAANRFLVHESVAEEFTAKVAELMGSLKIGPGTGAGVDYGPLSGTDQVETVSGLVDDALDKGARRLVGGELPEGLPEGGYYYPATVLTDLPADAEILHNEIFGPVVAVDTFATDEEAVEKANSTPFGLAAYVFSENLTHALALAERVEAGMVALNKGGLSDPAAPFGGVKESGLGREGGFQGIHEYLEEKFISVPR</sequence>
<comment type="similarity">
    <text evidence="1 4">Belongs to the aldehyde dehydrogenase family.</text>
</comment>
<dbReference type="InterPro" id="IPR015590">
    <property type="entry name" value="Aldehyde_DH_dom"/>
</dbReference>
<dbReference type="Pfam" id="PF00171">
    <property type="entry name" value="Aldedh"/>
    <property type="match status" value="1"/>
</dbReference>
<dbReference type="AlphaFoldDB" id="A0A1L7CRN2"/>
<dbReference type="FunFam" id="3.40.309.10:FF:000009">
    <property type="entry name" value="Aldehyde dehydrogenase A"/>
    <property type="match status" value="1"/>
</dbReference>
<evidence type="ECO:0000259" key="5">
    <source>
        <dbReference type="Pfam" id="PF00171"/>
    </source>
</evidence>
<organism evidence="6 7">
    <name type="scientific">Corynebacterium frankenforstense DSM 45800</name>
    <dbReference type="NCBI Taxonomy" id="1437875"/>
    <lineage>
        <taxon>Bacteria</taxon>
        <taxon>Bacillati</taxon>
        <taxon>Actinomycetota</taxon>
        <taxon>Actinomycetes</taxon>
        <taxon>Mycobacteriales</taxon>
        <taxon>Corynebacteriaceae</taxon>
        <taxon>Corynebacterium</taxon>
    </lineage>
</organism>
<dbReference type="PANTHER" id="PTHR43353">
    <property type="entry name" value="SUCCINATE-SEMIALDEHYDE DEHYDROGENASE, MITOCHONDRIAL"/>
    <property type="match status" value="1"/>
</dbReference>
<feature type="active site" evidence="3">
    <location>
        <position position="256"/>
    </location>
</feature>
<dbReference type="InterPro" id="IPR016161">
    <property type="entry name" value="Ald_DH/histidinol_DH"/>
</dbReference>
<dbReference type="GO" id="GO:0004777">
    <property type="term" value="F:succinate-semialdehyde dehydrogenase (NAD+) activity"/>
    <property type="evidence" value="ECO:0007669"/>
    <property type="project" value="TreeGrafter"/>
</dbReference>
<accession>A0A1L7CRN2</accession>
<dbReference type="FunFam" id="3.40.605.10:FF:000007">
    <property type="entry name" value="NAD/NADP-dependent betaine aldehyde dehydrogenase"/>
    <property type="match status" value="1"/>
</dbReference>
<keyword evidence="7" id="KW-1185">Reference proteome</keyword>
<name>A0A1L7CRN2_9CORY</name>
<dbReference type="CDD" id="cd07103">
    <property type="entry name" value="ALDH_F5_SSADH_GabD"/>
    <property type="match status" value="1"/>
</dbReference>
<gene>
    <name evidence="6" type="ORF">CFRA_03485</name>
</gene>
<proteinExistence type="inferred from homology"/>
<dbReference type="PANTHER" id="PTHR43353:SF5">
    <property type="entry name" value="SUCCINATE-SEMIALDEHYDE DEHYDROGENASE, MITOCHONDRIAL"/>
    <property type="match status" value="1"/>
</dbReference>
<reference evidence="6 7" key="1">
    <citation type="submission" date="2014-08" db="EMBL/GenBank/DDBJ databases">
        <title>Complete genome sequence of Corynebacterium frankenforstense ST18(T) (=DSM 45800(T)), isolated from raw cow milk.</title>
        <authorList>
            <person name="Ruckert C."/>
            <person name="Albersmeier A."/>
            <person name="Winkler A."/>
            <person name="Lipski A."/>
            <person name="Kalinowski J."/>
        </authorList>
    </citation>
    <scope>NUCLEOTIDE SEQUENCE [LARGE SCALE GENOMIC DNA]</scope>
    <source>
        <strain evidence="6 7">ST18</strain>
    </source>
</reference>
<evidence type="ECO:0000313" key="7">
    <source>
        <dbReference type="Proteomes" id="UP000185434"/>
    </source>
</evidence>
<dbReference type="SUPFAM" id="SSF53720">
    <property type="entry name" value="ALDH-like"/>
    <property type="match status" value="1"/>
</dbReference>
<dbReference type="InterPro" id="IPR016163">
    <property type="entry name" value="Ald_DH_C"/>
</dbReference>
<dbReference type="EMBL" id="CP009247">
    <property type="protein sequence ID" value="APT88492.1"/>
    <property type="molecule type" value="Genomic_DNA"/>
</dbReference>
<dbReference type="InterPro" id="IPR029510">
    <property type="entry name" value="Ald_DH_CS_GLU"/>
</dbReference>
<dbReference type="STRING" id="1437875.CFRA_03485"/>
<dbReference type="Gene3D" id="3.40.605.10">
    <property type="entry name" value="Aldehyde Dehydrogenase, Chain A, domain 1"/>
    <property type="match status" value="1"/>
</dbReference>
<protein>
    <submittedName>
        <fullName evidence="6">Succinate-semialdehyde dehydrogenase</fullName>
    </submittedName>
</protein>
<dbReference type="InterPro" id="IPR016162">
    <property type="entry name" value="Ald_DH_N"/>
</dbReference>
<evidence type="ECO:0000313" key="6">
    <source>
        <dbReference type="EMBL" id="APT88492.1"/>
    </source>
</evidence>
<evidence type="ECO:0000256" key="3">
    <source>
        <dbReference type="PROSITE-ProRule" id="PRU10007"/>
    </source>
</evidence>
<dbReference type="GO" id="GO:0009450">
    <property type="term" value="P:gamma-aminobutyric acid catabolic process"/>
    <property type="evidence" value="ECO:0007669"/>
    <property type="project" value="TreeGrafter"/>
</dbReference>
<dbReference type="Gene3D" id="3.40.309.10">
    <property type="entry name" value="Aldehyde Dehydrogenase, Chain A, domain 2"/>
    <property type="match status" value="1"/>
</dbReference>
<dbReference type="KEGG" id="cfk:CFRA_03485"/>
<evidence type="ECO:0000256" key="1">
    <source>
        <dbReference type="ARBA" id="ARBA00009986"/>
    </source>
</evidence>
<dbReference type="InterPro" id="IPR050740">
    <property type="entry name" value="Aldehyde_DH_Superfamily"/>
</dbReference>
<feature type="domain" description="Aldehyde dehydrogenase" evidence="5">
    <location>
        <begin position="20"/>
        <end position="481"/>
    </location>
</feature>